<keyword evidence="2" id="KW-0677">Repeat</keyword>
<dbReference type="PANTHER" id="PTHR44090">
    <property type="entry name" value="WD REPEAT-CONTAINING PROTEIN 61"/>
    <property type="match status" value="1"/>
</dbReference>
<proteinExistence type="evidence at transcript level"/>
<dbReference type="InterPro" id="IPR051510">
    <property type="entry name" value="SKI8"/>
</dbReference>
<dbReference type="Gene3D" id="2.130.10.10">
    <property type="entry name" value="YVTN repeat-like/Quinoprotein amine dehydrogenase"/>
    <property type="match status" value="1"/>
</dbReference>
<accession>I1ZIF7</accession>
<dbReference type="PROSITE" id="PS50294">
    <property type="entry name" value="WD_REPEATS_REGION"/>
    <property type="match status" value="4"/>
</dbReference>
<organism evidence="4">
    <name type="scientific">Schmidtea mediterranea</name>
    <name type="common">Freshwater planarian flatworm</name>
    <dbReference type="NCBI Taxonomy" id="79327"/>
    <lineage>
        <taxon>Eukaryota</taxon>
        <taxon>Metazoa</taxon>
        <taxon>Spiralia</taxon>
        <taxon>Lophotrochozoa</taxon>
        <taxon>Platyhelminthes</taxon>
        <taxon>Rhabditophora</taxon>
        <taxon>Seriata</taxon>
        <taxon>Tricladida</taxon>
        <taxon>Continenticola</taxon>
        <taxon>Geoplanoidea</taxon>
        <taxon>Dugesiidae</taxon>
        <taxon>Schmidtea</taxon>
    </lineage>
</organism>
<dbReference type="PANTHER" id="PTHR44090:SF1">
    <property type="entry name" value="SUPERKILLER COMPLEX PROTEIN 8"/>
    <property type="match status" value="1"/>
</dbReference>
<evidence type="ECO:0000313" key="4">
    <source>
        <dbReference type="EMBL" id="AFJ24811.1"/>
    </source>
</evidence>
<dbReference type="InterPro" id="IPR001680">
    <property type="entry name" value="WD40_rpt"/>
</dbReference>
<dbReference type="EMBL" id="JX010568">
    <property type="protein sequence ID" value="AFJ24811.1"/>
    <property type="molecule type" value="mRNA"/>
</dbReference>
<dbReference type="InterPro" id="IPR015943">
    <property type="entry name" value="WD40/YVTN_repeat-like_dom_sf"/>
</dbReference>
<keyword evidence="1 3" id="KW-0853">WD repeat</keyword>
<evidence type="ECO:0000256" key="1">
    <source>
        <dbReference type="ARBA" id="ARBA00022574"/>
    </source>
</evidence>
<dbReference type="SMART" id="SM00320">
    <property type="entry name" value="WD40"/>
    <property type="match status" value="7"/>
</dbReference>
<dbReference type="InterPro" id="IPR020472">
    <property type="entry name" value="WD40_PAC1"/>
</dbReference>
<dbReference type="PRINTS" id="PR00320">
    <property type="entry name" value="GPROTEINBRPT"/>
</dbReference>
<evidence type="ECO:0000256" key="2">
    <source>
        <dbReference type="ARBA" id="ARBA00022737"/>
    </source>
</evidence>
<dbReference type="GO" id="GO:0016593">
    <property type="term" value="C:Cdc73/Paf1 complex"/>
    <property type="evidence" value="ECO:0007669"/>
    <property type="project" value="TreeGrafter"/>
</dbReference>
<dbReference type="PROSITE" id="PS50082">
    <property type="entry name" value="WD_REPEATS_2"/>
    <property type="match status" value="5"/>
</dbReference>
<dbReference type="AlphaFoldDB" id="I1ZIF7"/>
<dbReference type="CDD" id="cd00200">
    <property type="entry name" value="WD40"/>
    <property type="match status" value="1"/>
</dbReference>
<dbReference type="Pfam" id="PF00400">
    <property type="entry name" value="WD40"/>
    <property type="match status" value="6"/>
</dbReference>
<feature type="repeat" description="WD" evidence="3">
    <location>
        <begin position="51"/>
        <end position="92"/>
    </location>
</feature>
<dbReference type="InterPro" id="IPR036322">
    <property type="entry name" value="WD40_repeat_dom_sf"/>
</dbReference>
<dbReference type="PROSITE" id="PS00678">
    <property type="entry name" value="WD_REPEATS_1"/>
    <property type="match status" value="2"/>
</dbReference>
<feature type="repeat" description="WD" evidence="3">
    <location>
        <begin position="261"/>
        <end position="296"/>
    </location>
</feature>
<protein>
    <submittedName>
        <fullName evidence="4">WD repeat containing protein-61</fullName>
    </submittedName>
</protein>
<reference evidence="4" key="1">
    <citation type="journal article" date="2012" name="Genes Dev.">
        <title>A molecular wound response program associated with regeneration initiation in planarians.</title>
        <authorList>
            <person name="Wenemoser D."/>
            <person name="Lapan S.W."/>
            <person name="Wilkinson A.W."/>
            <person name="Bell G.W."/>
            <person name="Reddien P.W."/>
        </authorList>
    </citation>
    <scope>NUCLEOTIDE SEQUENCE</scope>
</reference>
<evidence type="ECO:0000256" key="3">
    <source>
        <dbReference type="PROSITE-ProRule" id="PRU00221"/>
    </source>
</evidence>
<feature type="repeat" description="WD" evidence="3">
    <location>
        <begin position="219"/>
        <end position="260"/>
    </location>
</feature>
<feature type="repeat" description="WD" evidence="3">
    <location>
        <begin position="3"/>
        <end position="39"/>
    </location>
</feature>
<dbReference type="InterPro" id="IPR019775">
    <property type="entry name" value="WD40_repeat_CS"/>
</dbReference>
<sequence>MPTVAHEENIWSCAYGQSDKDGSEYILTGSLDNNVKVWKWNVDRLEYIRTCEGHRLGVLSVDINKSGTLAASSSLDAQIIIWDLESGQQMRSFDGAANLDAWTLMFSPDSRFIATGCQEGDINLIGVDSGKIERTISLKGKFCLSIAYSPLGTHLAAGALNGMINICDIQTGQLKSQDGHAMPVRGLAFSHDGQRLVSASDDGQIKVYDVTSGSVVTTLTGHSNWVLGVDFCADNRHIVSCSSDKTVRIWDLNNNARIQTLYDHDDVIFGVRYNPQGNRLVSVSDDRSMCVYDCSN</sequence>
<name>I1ZIF7_SCHMD</name>
<dbReference type="SUPFAM" id="SSF50978">
    <property type="entry name" value="WD40 repeat-like"/>
    <property type="match status" value="1"/>
</dbReference>
<feature type="repeat" description="WD" evidence="3">
    <location>
        <begin position="177"/>
        <end position="218"/>
    </location>
</feature>